<sequence>MEAATALQMFYKMSVIQLGGLPYKITLAVPYKITHPYHIMTNIDVDDGIVNGMIDILKNTKLISEDEHYVELEAQDESSTSVSTHKHRLRL</sequence>
<accession>A0A8X6KGW8</accession>
<dbReference type="EMBL" id="BMAO01011695">
    <property type="protein sequence ID" value="GFQ75725.1"/>
    <property type="molecule type" value="Genomic_DNA"/>
</dbReference>
<name>A0A8X6KGW8_TRICU</name>
<gene>
    <name evidence="1" type="ORF">TNCT_187661</name>
</gene>
<reference evidence="1" key="1">
    <citation type="submission" date="2020-07" db="EMBL/GenBank/DDBJ databases">
        <title>Multicomponent nature underlies the extraordinary mechanical properties of spider dragline silk.</title>
        <authorList>
            <person name="Kono N."/>
            <person name="Nakamura H."/>
            <person name="Mori M."/>
            <person name="Yoshida Y."/>
            <person name="Ohtoshi R."/>
            <person name="Malay A.D."/>
            <person name="Moran D.A.P."/>
            <person name="Tomita M."/>
            <person name="Numata K."/>
            <person name="Arakawa K."/>
        </authorList>
    </citation>
    <scope>NUCLEOTIDE SEQUENCE</scope>
</reference>
<dbReference type="Proteomes" id="UP000887116">
    <property type="component" value="Unassembled WGS sequence"/>
</dbReference>
<evidence type="ECO:0000313" key="2">
    <source>
        <dbReference type="Proteomes" id="UP000887116"/>
    </source>
</evidence>
<evidence type="ECO:0000313" key="1">
    <source>
        <dbReference type="EMBL" id="GFQ75725.1"/>
    </source>
</evidence>
<keyword evidence="2" id="KW-1185">Reference proteome</keyword>
<comment type="caution">
    <text evidence="1">The sequence shown here is derived from an EMBL/GenBank/DDBJ whole genome shotgun (WGS) entry which is preliminary data.</text>
</comment>
<dbReference type="OrthoDB" id="416437at2759"/>
<proteinExistence type="predicted"/>
<protein>
    <submittedName>
        <fullName evidence="1">Uncharacterized protein</fullName>
    </submittedName>
</protein>
<organism evidence="1 2">
    <name type="scientific">Trichonephila clavata</name>
    <name type="common">Joro spider</name>
    <name type="synonym">Nephila clavata</name>
    <dbReference type="NCBI Taxonomy" id="2740835"/>
    <lineage>
        <taxon>Eukaryota</taxon>
        <taxon>Metazoa</taxon>
        <taxon>Ecdysozoa</taxon>
        <taxon>Arthropoda</taxon>
        <taxon>Chelicerata</taxon>
        <taxon>Arachnida</taxon>
        <taxon>Araneae</taxon>
        <taxon>Araneomorphae</taxon>
        <taxon>Entelegynae</taxon>
        <taxon>Araneoidea</taxon>
        <taxon>Nephilidae</taxon>
        <taxon>Trichonephila</taxon>
    </lineage>
</organism>
<dbReference type="AlphaFoldDB" id="A0A8X6KGW8"/>